<dbReference type="PROSITE" id="PS50076">
    <property type="entry name" value="DNAJ_2"/>
    <property type="match status" value="1"/>
</dbReference>
<gene>
    <name evidence="3" type="ORF">TCIL3000_6_1980</name>
</gene>
<dbReference type="PRINTS" id="PR00625">
    <property type="entry name" value="JDOMAIN"/>
</dbReference>
<accession>G0UNK3</accession>
<dbReference type="GO" id="GO:0009507">
    <property type="term" value="C:chloroplast"/>
    <property type="evidence" value="ECO:0007669"/>
    <property type="project" value="TreeGrafter"/>
</dbReference>
<sequence>MRRLPFANAFSAASWKPSQLLLQLPHGALLSAMCFASLPGMPVRNLYKRLGIGHMATTEEIKAAYRQRALECHPDVVDESQKAQAEVRFRSVSEAYDILMDPHRRKEHDKALGFRSTVAEAKETQKEKGTVADPEVRSAGTTAASQRRKPFVRGDADRMFREVFHGMTLDQVIFKERLRQRQARRHSQGNKKNDGDEFDKTPCGREESIRRVTIAAAERFAAKVQRQYGPDMLRHVRVYSGSRAPQPPPSDYMPFRPFHGWAVPEGVRTPPEPTLGPTSRVEDEENVQLAVSSISDGTRRRELPKHFPAAQACGSPASLLGHALDRMERERNSPHNMGKLYSYRRPY</sequence>
<evidence type="ECO:0000256" key="1">
    <source>
        <dbReference type="SAM" id="MobiDB-lite"/>
    </source>
</evidence>
<dbReference type="InterPro" id="IPR001623">
    <property type="entry name" value="DnaJ_domain"/>
</dbReference>
<evidence type="ECO:0000313" key="3">
    <source>
        <dbReference type="EMBL" id="CCC90963.1"/>
    </source>
</evidence>
<dbReference type="SMART" id="SM00271">
    <property type="entry name" value="DnaJ"/>
    <property type="match status" value="1"/>
</dbReference>
<dbReference type="PANTHER" id="PTHR45090">
    <property type="entry name" value="CHAPERONE PROTEIN DNAJ 20 CHLOROPLASTIC"/>
    <property type="match status" value="1"/>
</dbReference>
<dbReference type="Pfam" id="PF00226">
    <property type="entry name" value="DnaJ"/>
    <property type="match status" value="1"/>
</dbReference>
<feature type="compositionally biased region" description="Basic and acidic residues" evidence="1">
    <location>
        <begin position="191"/>
        <end position="203"/>
    </location>
</feature>
<feature type="region of interest" description="Disordered" evidence="1">
    <location>
        <begin position="328"/>
        <end position="347"/>
    </location>
</feature>
<feature type="region of interest" description="Disordered" evidence="1">
    <location>
        <begin position="120"/>
        <end position="149"/>
    </location>
</feature>
<feature type="compositionally biased region" description="Basic residues" evidence="1">
    <location>
        <begin position="180"/>
        <end position="189"/>
    </location>
</feature>
<organism evidence="3">
    <name type="scientific">Trypanosoma congolense (strain IL3000)</name>
    <dbReference type="NCBI Taxonomy" id="1068625"/>
    <lineage>
        <taxon>Eukaryota</taxon>
        <taxon>Discoba</taxon>
        <taxon>Euglenozoa</taxon>
        <taxon>Kinetoplastea</taxon>
        <taxon>Metakinetoplastina</taxon>
        <taxon>Trypanosomatida</taxon>
        <taxon>Trypanosomatidae</taxon>
        <taxon>Trypanosoma</taxon>
        <taxon>Nannomonas</taxon>
    </lineage>
</organism>
<reference evidence="3" key="1">
    <citation type="journal article" date="2012" name="Proc. Natl. Acad. Sci. U.S.A.">
        <title>Antigenic diversity is generated by distinct evolutionary mechanisms in African trypanosome species.</title>
        <authorList>
            <person name="Jackson A.P."/>
            <person name="Berry A."/>
            <person name="Aslett M."/>
            <person name="Allison H.C."/>
            <person name="Burton P."/>
            <person name="Vavrova-Anderson J."/>
            <person name="Brown R."/>
            <person name="Browne H."/>
            <person name="Corton N."/>
            <person name="Hauser H."/>
            <person name="Gamble J."/>
            <person name="Gilderthorp R."/>
            <person name="Marcello L."/>
            <person name="McQuillan J."/>
            <person name="Otto T.D."/>
            <person name="Quail M.A."/>
            <person name="Sanders M.J."/>
            <person name="van Tonder A."/>
            <person name="Ginger M.L."/>
            <person name="Field M.C."/>
            <person name="Barry J.D."/>
            <person name="Hertz-Fowler C."/>
            <person name="Berriman M."/>
        </authorList>
    </citation>
    <scope>NUCLEOTIDE SEQUENCE</scope>
    <source>
        <strain evidence="3">IL3000</strain>
    </source>
</reference>
<feature type="region of interest" description="Disordered" evidence="1">
    <location>
        <begin position="180"/>
        <end position="203"/>
    </location>
</feature>
<dbReference type="SUPFAM" id="SSF46565">
    <property type="entry name" value="Chaperone J-domain"/>
    <property type="match status" value="1"/>
</dbReference>
<dbReference type="PANTHER" id="PTHR45090:SF6">
    <property type="entry name" value="J DOMAIN-CONTAINING PROTEIN"/>
    <property type="match status" value="1"/>
</dbReference>
<feature type="compositionally biased region" description="Basic and acidic residues" evidence="1">
    <location>
        <begin position="120"/>
        <end position="136"/>
    </location>
</feature>
<dbReference type="InterPro" id="IPR036869">
    <property type="entry name" value="J_dom_sf"/>
</dbReference>
<feature type="domain" description="J" evidence="2">
    <location>
        <begin position="45"/>
        <end position="112"/>
    </location>
</feature>
<proteinExistence type="predicted"/>
<protein>
    <submittedName>
        <fullName evidence="3">Uncharacterized protein TCIL3000_6_1980</fullName>
    </submittedName>
</protein>
<name>G0UNK3_TRYCI</name>
<dbReference type="InterPro" id="IPR053232">
    <property type="entry name" value="DnaJ_C/III_chloroplastic"/>
</dbReference>
<dbReference type="VEuPathDB" id="TriTrypDB:TcIL3000_6_1980"/>
<dbReference type="AlphaFoldDB" id="G0UNK3"/>
<dbReference type="Gene3D" id="1.10.287.110">
    <property type="entry name" value="DnaJ domain"/>
    <property type="match status" value="1"/>
</dbReference>
<dbReference type="CDD" id="cd06257">
    <property type="entry name" value="DnaJ"/>
    <property type="match status" value="1"/>
</dbReference>
<dbReference type="EMBL" id="HE575319">
    <property type="protein sequence ID" value="CCC90963.1"/>
    <property type="molecule type" value="Genomic_DNA"/>
</dbReference>
<evidence type="ECO:0000259" key="2">
    <source>
        <dbReference type="PROSITE" id="PS50076"/>
    </source>
</evidence>